<accession>A0A9D4YZN8</accession>
<keyword evidence="2" id="KW-1185">Reference proteome</keyword>
<organism evidence="1 2">
    <name type="scientific">Chlorella vulgaris</name>
    <name type="common">Green alga</name>
    <dbReference type="NCBI Taxonomy" id="3077"/>
    <lineage>
        <taxon>Eukaryota</taxon>
        <taxon>Viridiplantae</taxon>
        <taxon>Chlorophyta</taxon>
        <taxon>core chlorophytes</taxon>
        <taxon>Trebouxiophyceae</taxon>
        <taxon>Chlorellales</taxon>
        <taxon>Chlorellaceae</taxon>
        <taxon>Chlorella clade</taxon>
        <taxon>Chlorella</taxon>
    </lineage>
</organism>
<sequence length="106" mass="10966">MLVDLREGIAARHAAADQQATSLAVVAVLETAARPPAQALAAAADMPSSMLLTAALQMVARVCRALVRDTALAPAAQTWRRAAAPMKHAHASARNRCQVSTAAPTT</sequence>
<name>A0A9D4YZN8_CHLVU</name>
<dbReference type="Proteomes" id="UP001055712">
    <property type="component" value="Unassembled WGS sequence"/>
</dbReference>
<evidence type="ECO:0000313" key="1">
    <source>
        <dbReference type="EMBL" id="KAI3433895.1"/>
    </source>
</evidence>
<comment type="caution">
    <text evidence="1">The sequence shown here is derived from an EMBL/GenBank/DDBJ whole genome shotgun (WGS) entry which is preliminary data.</text>
</comment>
<dbReference type="EMBL" id="SIDB01000004">
    <property type="protein sequence ID" value="KAI3433895.1"/>
    <property type="molecule type" value="Genomic_DNA"/>
</dbReference>
<evidence type="ECO:0000313" key="2">
    <source>
        <dbReference type="Proteomes" id="UP001055712"/>
    </source>
</evidence>
<gene>
    <name evidence="1" type="ORF">D9Q98_003697</name>
</gene>
<proteinExistence type="predicted"/>
<reference evidence="1" key="1">
    <citation type="journal article" date="2019" name="Plant J.">
        <title>Chlorella vulgaris genome assembly and annotation reveals the molecular basis for metabolic acclimation to high light conditions.</title>
        <authorList>
            <person name="Cecchin M."/>
            <person name="Marcolungo L."/>
            <person name="Rossato M."/>
            <person name="Girolomoni L."/>
            <person name="Cosentino E."/>
            <person name="Cuine S."/>
            <person name="Li-Beisson Y."/>
            <person name="Delledonne M."/>
            <person name="Ballottari M."/>
        </authorList>
    </citation>
    <scope>NUCLEOTIDE SEQUENCE</scope>
    <source>
        <strain evidence="1">211/11P</strain>
    </source>
</reference>
<reference evidence="1" key="2">
    <citation type="submission" date="2020-11" db="EMBL/GenBank/DDBJ databases">
        <authorList>
            <person name="Cecchin M."/>
            <person name="Marcolungo L."/>
            <person name="Rossato M."/>
            <person name="Girolomoni L."/>
            <person name="Cosentino E."/>
            <person name="Cuine S."/>
            <person name="Li-Beisson Y."/>
            <person name="Delledonne M."/>
            <person name="Ballottari M."/>
        </authorList>
    </citation>
    <scope>NUCLEOTIDE SEQUENCE</scope>
    <source>
        <strain evidence="1">211/11P</strain>
        <tissue evidence="1">Whole cell</tissue>
    </source>
</reference>
<dbReference type="AlphaFoldDB" id="A0A9D4YZN8"/>
<protein>
    <submittedName>
        <fullName evidence="1">Uncharacterized protein</fullName>
    </submittedName>
</protein>